<accession>A0A829PXC1</accession>
<reference evidence="2 3" key="1">
    <citation type="submission" date="2013-12" db="EMBL/GenBank/DDBJ databases">
        <authorList>
            <person name="Madinger N."/>
            <person name="Lenaerts A."/>
            <person name="Ordway D."/>
            <person name="DeGroote M.A."/>
            <person name="Parker T."/>
            <person name="Sizemore C."/>
            <person name="Tallon L.J."/>
            <person name="Sadzewicz L.K."/>
            <person name="Sengamalay N."/>
            <person name="Fraser C.M."/>
            <person name="Hine E."/>
            <person name="Shefchek K.A."/>
            <person name="Das S.P."/>
            <person name="Tettelin H."/>
        </authorList>
    </citation>
    <scope>NUCLEOTIDE SEQUENCE [LARGE SCALE GENOMIC DNA]</scope>
    <source>
        <strain evidence="2 3">21</strain>
    </source>
</reference>
<comment type="caution">
    <text evidence="2">The sequence shown here is derived from an EMBL/GenBank/DDBJ whole genome shotgun (WGS) entry which is preliminary data.</text>
</comment>
<protein>
    <submittedName>
        <fullName evidence="2">Uncharacterized protein</fullName>
    </submittedName>
</protein>
<dbReference type="AlphaFoldDB" id="A0A829PXC1"/>
<feature type="region of interest" description="Disordered" evidence="1">
    <location>
        <begin position="21"/>
        <end position="42"/>
    </location>
</feature>
<proteinExistence type="predicted"/>
<gene>
    <name evidence="2" type="ORF">I543_3799</name>
</gene>
<name>A0A829PXC1_9MYCO</name>
<evidence type="ECO:0000313" key="2">
    <source>
        <dbReference type="EMBL" id="EUA45045.1"/>
    </source>
</evidence>
<organism evidence="2 3">
    <name type="scientific">Mycobacteroides abscessus 21</name>
    <dbReference type="NCBI Taxonomy" id="1299324"/>
    <lineage>
        <taxon>Bacteria</taxon>
        <taxon>Bacillati</taxon>
        <taxon>Actinomycetota</taxon>
        <taxon>Actinomycetes</taxon>
        <taxon>Mycobacteriales</taxon>
        <taxon>Mycobacteriaceae</taxon>
        <taxon>Mycobacteroides</taxon>
        <taxon>Mycobacteroides abscessus</taxon>
    </lineage>
</organism>
<dbReference type="EMBL" id="JAOF01000001">
    <property type="protein sequence ID" value="EUA45045.1"/>
    <property type="molecule type" value="Genomic_DNA"/>
</dbReference>
<dbReference type="Proteomes" id="UP000020103">
    <property type="component" value="Unassembled WGS sequence"/>
</dbReference>
<sequence>MARLLLGARAVMVKTVDRFGRNRSSRNTPPTHPYRLKVNPYW</sequence>
<evidence type="ECO:0000313" key="3">
    <source>
        <dbReference type="Proteomes" id="UP000020103"/>
    </source>
</evidence>
<evidence type="ECO:0000256" key="1">
    <source>
        <dbReference type="SAM" id="MobiDB-lite"/>
    </source>
</evidence>